<feature type="domain" description="Ribosome recycling factor" evidence="3">
    <location>
        <begin position="18"/>
        <end position="183"/>
    </location>
</feature>
<dbReference type="InterPro" id="IPR023584">
    <property type="entry name" value="Ribosome_recyc_fac_dom"/>
</dbReference>
<dbReference type="Gene3D" id="3.30.1360.40">
    <property type="match status" value="1"/>
</dbReference>
<evidence type="ECO:0000313" key="4">
    <source>
        <dbReference type="EMBL" id="KKQ01797.1"/>
    </source>
</evidence>
<evidence type="ECO:0000256" key="2">
    <source>
        <dbReference type="ARBA" id="ARBA00022917"/>
    </source>
</evidence>
<comment type="similarity">
    <text evidence="1">Belongs to the RRF family.</text>
</comment>
<dbReference type="GO" id="GO:0043023">
    <property type="term" value="F:ribosomal large subunit binding"/>
    <property type="evidence" value="ECO:0007669"/>
    <property type="project" value="TreeGrafter"/>
</dbReference>
<evidence type="ECO:0000259" key="3">
    <source>
        <dbReference type="Pfam" id="PF01765"/>
    </source>
</evidence>
<dbReference type="PANTHER" id="PTHR20982">
    <property type="entry name" value="RIBOSOME RECYCLING FACTOR"/>
    <property type="match status" value="1"/>
</dbReference>
<gene>
    <name evidence="4" type="ORF">US11_C0004G0067</name>
</gene>
<dbReference type="AlphaFoldDB" id="A0A0G0E8D7"/>
<dbReference type="STRING" id="1618480.US11_C0004G0067"/>
<dbReference type="Proteomes" id="UP000034344">
    <property type="component" value="Unassembled WGS sequence"/>
</dbReference>
<accession>A0A0G0E8D7</accession>
<organism evidence="4 5">
    <name type="scientific">Candidatus Roizmanbacteria bacterium GW2011_GWA2_36_23</name>
    <dbReference type="NCBI Taxonomy" id="1618480"/>
    <lineage>
        <taxon>Bacteria</taxon>
        <taxon>Candidatus Roizmaniibacteriota</taxon>
    </lineage>
</organism>
<dbReference type="GO" id="GO:0006412">
    <property type="term" value="P:translation"/>
    <property type="evidence" value="ECO:0007669"/>
    <property type="project" value="UniProtKB-KW"/>
</dbReference>
<dbReference type="InterPro" id="IPR002661">
    <property type="entry name" value="Ribosome_recyc_fac"/>
</dbReference>
<dbReference type="InterPro" id="IPR036191">
    <property type="entry name" value="RRF_sf"/>
</dbReference>
<dbReference type="EMBL" id="LBRS01000004">
    <property type="protein sequence ID" value="KKQ01797.1"/>
    <property type="molecule type" value="Genomic_DNA"/>
</dbReference>
<name>A0A0G0E8D7_9BACT</name>
<dbReference type="Pfam" id="PF01765">
    <property type="entry name" value="RRF"/>
    <property type="match status" value="1"/>
</dbReference>
<reference evidence="4 5" key="1">
    <citation type="journal article" date="2015" name="Nature">
        <title>rRNA introns, odd ribosomes, and small enigmatic genomes across a large radiation of phyla.</title>
        <authorList>
            <person name="Brown C.T."/>
            <person name="Hug L.A."/>
            <person name="Thomas B.C."/>
            <person name="Sharon I."/>
            <person name="Castelle C.J."/>
            <person name="Singh A."/>
            <person name="Wilkins M.J."/>
            <person name="Williams K.H."/>
            <person name="Banfield J.F."/>
        </authorList>
    </citation>
    <scope>NUCLEOTIDE SEQUENCE [LARGE SCALE GENOMIC DNA]</scope>
</reference>
<dbReference type="FunFam" id="3.30.1360.40:FF:000001">
    <property type="entry name" value="Ribosome-recycling factor"/>
    <property type="match status" value="1"/>
</dbReference>
<dbReference type="PANTHER" id="PTHR20982:SF3">
    <property type="entry name" value="MITOCHONDRIAL RIBOSOME RECYCLING FACTOR PSEUDO 1"/>
    <property type="match status" value="1"/>
</dbReference>
<keyword evidence="2" id="KW-0648">Protein biosynthesis</keyword>
<comment type="caution">
    <text evidence="4">The sequence shown here is derived from an EMBL/GenBank/DDBJ whole genome shotgun (WGS) entry which is preliminary data.</text>
</comment>
<evidence type="ECO:0000313" key="5">
    <source>
        <dbReference type="Proteomes" id="UP000034344"/>
    </source>
</evidence>
<proteinExistence type="inferred from homology"/>
<dbReference type="PATRIC" id="fig|1618480.3.peg.380"/>
<evidence type="ECO:0000256" key="1">
    <source>
        <dbReference type="ARBA" id="ARBA00005912"/>
    </source>
</evidence>
<dbReference type="SUPFAM" id="SSF55194">
    <property type="entry name" value="Ribosome recycling factor, RRF"/>
    <property type="match status" value="1"/>
</dbReference>
<dbReference type="Gene3D" id="1.10.132.20">
    <property type="entry name" value="Ribosome-recycling factor"/>
    <property type="match status" value="1"/>
</dbReference>
<protein>
    <submittedName>
        <fullName evidence="4">Ribosome recycling factor</fullName>
    </submittedName>
</protein>
<sequence length="185" mass="20958">MDFVNQFKQQSLQSINVLKDDLKSIRTGRATPSLVENIVVEVYGGQTKLKLVELSNIASDGPSSLSLTPYDVSTISDIEKAILKSPLGISPVVQGNRIIVRIPPLSQEQREKMLKLVGQKIEEKRVVVRNQRDSIRKSIKSSFESKELTEDQKYRLEKDIDDSSQKIMQEIDVIKTSKEKEVMEI</sequence>